<dbReference type="EMBL" id="JADIMC010000029">
    <property type="protein sequence ID" value="MBO8475788.1"/>
    <property type="molecule type" value="Genomic_DNA"/>
</dbReference>
<dbReference type="Proteomes" id="UP000823598">
    <property type="component" value="Unassembled WGS sequence"/>
</dbReference>
<proteinExistence type="predicted"/>
<name>A0A9D9NJW7_9BACT</name>
<dbReference type="Pfam" id="PF13149">
    <property type="entry name" value="Mfa_like_1"/>
    <property type="match status" value="1"/>
</dbReference>
<gene>
    <name evidence="2" type="ORF">IAB88_02205</name>
</gene>
<protein>
    <submittedName>
        <fullName evidence="2">Fimbrillin family protein</fullName>
    </submittedName>
</protein>
<evidence type="ECO:0000313" key="2">
    <source>
        <dbReference type="EMBL" id="MBO8475788.1"/>
    </source>
</evidence>
<reference evidence="2" key="2">
    <citation type="journal article" date="2021" name="PeerJ">
        <title>Extensive microbial diversity within the chicken gut microbiome revealed by metagenomics and culture.</title>
        <authorList>
            <person name="Gilroy R."/>
            <person name="Ravi A."/>
            <person name="Getino M."/>
            <person name="Pursley I."/>
            <person name="Horton D.L."/>
            <person name="Alikhan N.F."/>
            <person name="Baker D."/>
            <person name="Gharbi K."/>
            <person name="Hall N."/>
            <person name="Watson M."/>
            <person name="Adriaenssens E.M."/>
            <person name="Foster-Nyarko E."/>
            <person name="Jarju S."/>
            <person name="Secka A."/>
            <person name="Antonio M."/>
            <person name="Oren A."/>
            <person name="Chaudhuri R.R."/>
            <person name="La Ragione R."/>
            <person name="Hildebrand F."/>
            <person name="Pallen M.J."/>
        </authorList>
    </citation>
    <scope>NUCLEOTIDE SEQUENCE</scope>
    <source>
        <strain evidence="2">6919</strain>
    </source>
</reference>
<dbReference type="AlphaFoldDB" id="A0A9D9NJW7"/>
<dbReference type="Gene3D" id="2.60.40.2630">
    <property type="match status" value="1"/>
</dbReference>
<dbReference type="CDD" id="cd13121">
    <property type="entry name" value="BF2867_like_C"/>
    <property type="match status" value="1"/>
</dbReference>
<keyword evidence="1" id="KW-0732">Signal</keyword>
<feature type="signal peptide" evidence="1">
    <location>
        <begin position="1"/>
        <end position="24"/>
    </location>
</feature>
<comment type="caution">
    <text evidence="2">The sequence shown here is derived from an EMBL/GenBank/DDBJ whole genome shotgun (WGS) entry which is preliminary data.</text>
</comment>
<dbReference type="Gene3D" id="2.60.40.2620">
    <property type="entry name" value="Fimbrillin-like"/>
    <property type="match status" value="1"/>
</dbReference>
<evidence type="ECO:0000256" key="1">
    <source>
        <dbReference type="SAM" id="SignalP"/>
    </source>
</evidence>
<dbReference type="InterPro" id="IPR042278">
    <property type="entry name" value="Mfa-like_1_N"/>
</dbReference>
<sequence>MMKNRLFRNTCMLAALSVAAASCADDEFAKGGKLSDGAIGFGTSAVTAGDGSPLSRAVHYGDTPLVLLDKSGNDTLYLHTSTERNLSTVTGEKQATRGVPVNGDNFSEVCKSFGVTALTPDGQTLMDDEEIGDYSGGVWLPEETRYWPSEEMEIDFYAYAPYYYNDKKMFGEGGATKVNISDRSIEFSYIVPLSIDRTDDASAQPDIMFCHKACSKNGVNPETGAVPLHFQHALAGVRFVAGDISKCTVKTITIENVYGEGSCVYAFDDGDGTFTWKTSGDATSFCQTFNVDVEDRQTGEQQITDKNPVTTFMMIPQDLENAGIKVELQMPDGTTETLTGSLNGQNWEAGNIYTYKISTESINWEYFFEVRASGTSNPATITMPLGGTTGKYEVISYRRRVQTNEIQPLKWSAAENSAKETNMESGAVSDINFDDVVTDFTSSGDGGKDASSYNIVIDRARMHTNYDGDEILQNAALVGSSENPYDLSLANGYSGSRNTANCYIVSAAGTYKLPLVYGNAIKNGGTNTSAYQGYGFKDYLNNDITGPYIYSSYTPKDCILVWSDGFYMFKDVKLSADKQFLEFTLDQEYMQQANAIVAVRDNQGRIMWSWHIWVTEHNLNDCIGLQDNTSGATNAYWLMRYNLGWVDGKMVYYNQRDLSYTFTQDVSGRTAVLNIKQEGDALDYKDVGSTYYQWGRKDPIVALRNRNAVGSGDYRPHETVDSKYGYKYVSKQVTLGESIQNPNIFYVSAGSTQWLTPFNYRLWDTSAPTYNAGVERNSSVKSIYDPSPYGFKIPPARAFGVLVNGYSASGNSGGTLNGFIEAAPNDFKYHVYSRKNRGGEEITLTATGQRVDRSSLGDLGGLWAMYGVYYWSCNANSAGIAYSMCIRKDSETNIYTIGFMGSQTMARPVRCIKE</sequence>
<organism evidence="2 3">
    <name type="scientific">Candidatus Limisoma faecipullorum</name>
    <dbReference type="NCBI Taxonomy" id="2840854"/>
    <lineage>
        <taxon>Bacteria</taxon>
        <taxon>Pseudomonadati</taxon>
        <taxon>Bacteroidota</taxon>
        <taxon>Bacteroidia</taxon>
        <taxon>Bacteroidales</taxon>
        <taxon>Candidatus Limisoma</taxon>
    </lineage>
</organism>
<accession>A0A9D9NJW7</accession>
<dbReference type="PROSITE" id="PS51257">
    <property type="entry name" value="PROKAR_LIPOPROTEIN"/>
    <property type="match status" value="1"/>
</dbReference>
<feature type="chain" id="PRO_5038855801" evidence="1">
    <location>
        <begin position="25"/>
        <end position="914"/>
    </location>
</feature>
<dbReference type="InterPro" id="IPR025049">
    <property type="entry name" value="Mfa-like_1"/>
</dbReference>
<dbReference type="CDD" id="cd13120">
    <property type="entry name" value="BF2867_like_N"/>
    <property type="match status" value="1"/>
</dbReference>
<reference evidence="2" key="1">
    <citation type="submission" date="2020-10" db="EMBL/GenBank/DDBJ databases">
        <authorList>
            <person name="Gilroy R."/>
        </authorList>
    </citation>
    <scope>NUCLEOTIDE SEQUENCE</scope>
    <source>
        <strain evidence="2">6919</strain>
    </source>
</reference>
<evidence type="ECO:0000313" key="3">
    <source>
        <dbReference type="Proteomes" id="UP000823598"/>
    </source>
</evidence>